<dbReference type="STRING" id="1220578.FPE01S_01_11160"/>
<gene>
    <name evidence="4" type="ORF">FPE01S_01_11160</name>
</gene>
<feature type="transmembrane region" description="Helical" evidence="1">
    <location>
        <begin position="276"/>
        <end position="305"/>
    </location>
</feature>
<accession>A0A0E9MX75</accession>
<dbReference type="PANTHER" id="PTHR48090">
    <property type="entry name" value="UNDECAPRENYL-PHOSPHATE 4-DEOXY-4-FORMAMIDO-L-ARABINOSE TRANSFERASE-RELATED"/>
    <property type="match status" value="1"/>
</dbReference>
<dbReference type="InterPro" id="IPR029044">
    <property type="entry name" value="Nucleotide-diphossugar_trans"/>
</dbReference>
<dbReference type="OrthoDB" id="9810303at2"/>
<evidence type="ECO:0000313" key="4">
    <source>
        <dbReference type="EMBL" id="GAO42103.1"/>
    </source>
</evidence>
<dbReference type="InterPro" id="IPR050256">
    <property type="entry name" value="Glycosyltransferase_2"/>
</dbReference>
<dbReference type="Gene3D" id="3.90.550.10">
    <property type="entry name" value="Spore Coat Polysaccharide Biosynthesis Protein SpsA, Chain A"/>
    <property type="match status" value="1"/>
</dbReference>
<dbReference type="CDD" id="cd04179">
    <property type="entry name" value="DPM_DPG-synthase_like"/>
    <property type="match status" value="1"/>
</dbReference>
<feature type="domain" description="Glycosyltransferase 2-like" evidence="2">
    <location>
        <begin position="17"/>
        <end position="139"/>
    </location>
</feature>
<evidence type="ECO:0000259" key="2">
    <source>
        <dbReference type="Pfam" id="PF00535"/>
    </source>
</evidence>
<dbReference type="GO" id="GO:0016740">
    <property type="term" value="F:transferase activity"/>
    <property type="evidence" value="ECO:0007669"/>
    <property type="project" value="UniProtKB-KW"/>
</dbReference>
<name>A0A0E9MX75_9BACT</name>
<feature type="transmembrane region" description="Helical" evidence="1">
    <location>
        <begin position="364"/>
        <end position="387"/>
    </location>
</feature>
<reference evidence="4 5" key="1">
    <citation type="submission" date="2015-04" db="EMBL/GenBank/DDBJ databases">
        <title>Whole genome shotgun sequence of Flavihumibacter petaseus NBRC 106054.</title>
        <authorList>
            <person name="Miyazawa S."/>
            <person name="Hosoyama A."/>
            <person name="Hashimoto M."/>
            <person name="Noguchi M."/>
            <person name="Tsuchikane K."/>
            <person name="Ohji S."/>
            <person name="Yamazoe A."/>
            <person name="Ichikawa N."/>
            <person name="Kimura A."/>
            <person name="Fujita N."/>
        </authorList>
    </citation>
    <scope>NUCLEOTIDE SEQUENCE [LARGE SCALE GENOMIC DNA]</scope>
    <source>
        <strain evidence="4 5">NBRC 106054</strain>
    </source>
</reference>
<evidence type="ECO:0000313" key="5">
    <source>
        <dbReference type="Proteomes" id="UP000033121"/>
    </source>
</evidence>
<evidence type="ECO:0000256" key="1">
    <source>
        <dbReference type="SAM" id="Phobius"/>
    </source>
</evidence>
<sequence>MFPFPAFQEAFDQYRCCVLVPTYNNDGTLGAVIRGVQEYTRNIFVINDGSTDTTTTLLEAFSDITIISYTPNRGKGYALRQGFAAAAAAGYDYAISIDADGQHYPADLPIFLDALSQNPGALIIGARNLGATANVPGKSSFGNRFSNFWFKLYTGISAPDTQSGYRLYPLHAMSGMHFYTRKYEFEVEVIVRAAWKGIPLLSVPVQVYYPPAAERVSHFRPFKDFTRISVLNTVFFAIAFLYIKPRDFFRQLLKKNQRKELIQKLFEPGQTAERKAISIGFGIFMGIVPIWGFQLIVGISLAVLFRLNKALVIAAANISIPPMIPLIIYTSFLAGAPWMGNAASHLTLDTNLSLASIQTNLQQYLLGSVTLAIVAGLVIGLLSYLVMKWERIFSW</sequence>
<keyword evidence="4" id="KW-0808">Transferase</keyword>
<evidence type="ECO:0000259" key="3">
    <source>
        <dbReference type="Pfam" id="PF09835"/>
    </source>
</evidence>
<keyword evidence="1" id="KW-0472">Membrane</keyword>
<dbReference type="SUPFAM" id="SSF53448">
    <property type="entry name" value="Nucleotide-diphospho-sugar transferases"/>
    <property type="match status" value="1"/>
</dbReference>
<keyword evidence="5" id="KW-1185">Reference proteome</keyword>
<dbReference type="Proteomes" id="UP000033121">
    <property type="component" value="Unassembled WGS sequence"/>
</dbReference>
<feature type="domain" description="DUF2062" evidence="3">
    <location>
        <begin position="262"/>
        <end position="395"/>
    </location>
</feature>
<keyword evidence="1" id="KW-1133">Transmembrane helix</keyword>
<dbReference type="AlphaFoldDB" id="A0A0E9MX75"/>
<dbReference type="Pfam" id="PF00535">
    <property type="entry name" value="Glycos_transf_2"/>
    <property type="match status" value="1"/>
</dbReference>
<protein>
    <submittedName>
        <fullName evidence="4">Putative glycosyltransferase</fullName>
    </submittedName>
</protein>
<dbReference type="RefSeq" id="WP_046367858.1">
    <property type="nucleotide sequence ID" value="NZ_BBWV01000001.1"/>
</dbReference>
<dbReference type="InterPro" id="IPR018639">
    <property type="entry name" value="DUF2062"/>
</dbReference>
<dbReference type="EMBL" id="BBWV01000001">
    <property type="protein sequence ID" value="GAO42103.1"/>
    <property type="molecule type" value="Genomic_DNA"/>
</dbReference>
<proteinExistence type="predicted"/>
<dbReference type="InterPro" id="IPR001173">
    <property type="entry name" value="Glyco_trans_2-like"/>
</dbReference>
<comment type="caution">
    <text evidence="4">The sequence shown here is derived from an EMBL/GenBank/DDBJ whole genome shotgun (WGS) entry which is preliminary data.</text>
</comment>
<dbReference type="PANTHER" id="PTHR48090:SF7">
    <property type="entry name" value="RFBJ PROTEIN"/>
    <property type="match status" value="1"/>
</dbReference>
<organism evidence="4 5">
    <name type="scientific">Flavihumibacter petaseus NBRC 106054</name>
    <dbReference type="NCBI Taxonomy" id="1220578"/>
    <lineage>
        <taxon>Bacteria</taxon>
        <taxon>Pseudomonadati</taxon>
        <taxon>Bacteroidota</taxon>
        <taxon>Chitinophagia</taxon>
        <taxon>Chitinophagales</taxon>
        <taxon>Chitinophagaceae</taxon>
        <taxon>Flavihumibacter</taxon>
    </lineage>
</organism>
<dbReference type="Pfam" id="PF09835">
    <property type="entry name" value="DUF2062"/>
    <property type="match status" value="1"/>
</dbReference>
<keyword evidence="1" id="KW-0812">Transmembrane</keyword>